<dbReference type="Proteomes" id="UP000183365">
    <property type="component" value="Unassembled WGS sequence"/>
</dbReference>
<dbReference type="EMBL" id="FQNF01000005">
    <property type="protein sequence ID" value="SGZ38185.1"/>
    <property type="molecule type" value="Genomic_DNA"/>
</dbReference>
<protein>
    <submittedName>
        <fullName evidence="1">Uncharacterized protein</fullName>
    </submittedName>
</protein>
<accession>A0A1L0CIP3</accession>
<evidence type="ECO:0000313" key="2">
    <source>
        <dbReference type="Proteomes" id="UP000183365"/>
    </source>
</evidence>
<organism evidence="1 2">
    <name type="scientific">Hanseniaspora guilliermondii</name>
    <dbReference type="NCBI Taxonomy" id="56406"/>
    <lineage>
        <taxon>Eukaryota</taxon>
        <taxon>Fungi</taxon>
        <taxon>Dikarya</taxon>
        <taxon>Ascomycota</taxon>
        <taxon>Saccharomycotina</taxon>
        <taxon>Saccharomycetes</taxon>
        <taxon>Saccharomycodales</taxon>
        <taxon>Saccharomycodaceae</taxon>
        <taxon>Hanseniaspora</taxon>
    </lineage>
</organism>
<dbReference type="VEuPathDB" id="FungiDB:HGUI_00385"/>
<evidence type="ECO:0000313" key="1">
    <source>
        <dbReference type="EMBL" id="SGZ38185.1"/>
    </source>
</evidence>
<reference evidence="2" key="1">
    <citation type="submission" date="2016-11" db="EMBL/GenBank/DDBJ databases">
        <authorList>
            <person name="Guldener U."/>
        </authorList>
    </citation>
    <scope>NUCLEOTIDE SEQUENCE [LARGE SCALE GENOMIC DNA]</scope>
</reference>
<sequence>MSILNEKDHNVISNVKKKRSFNQLYKQTTTRKDGFDFNNIKKVKVNNTEDVLKNNNDSVIGAEINKDEELLKISIPDLEDVDNDFFDIGPELTSTPTRKQNIFLEPETSDFSTGNDSYDESVILPMNNFNHTFKIGLPLRNTKTTRGEYLNEVRELTPYTKFLCDEQDVVNNIEMHESSSE</sequence>
<dbReference type="OrthoDB" id="3971301at2759"/>
<gene>
    <name evidence="1" type="ORF">HGUI_00385</name>
</gene>
<proteinExistence type="predicted"/>
<dbReference type="AlphaFoldDB" id="A0A1L0CIP3"/>
<keyword evidence="2" id="KW-1185">Reference proteome</keyword>
<name>A0A1L0CIP3_9ASCO</name>